<name>A0A7J6AMJ4_AMEME</name>
<dbReference type="EMBL" id="JAAGNN010000011">
    <property type="protein sequence ID" value="KAF4083307.1"/>
    <property type="molecule type" value="Genomic_DNA"/>
</dbReference>
<organism evidence="2 3">
    <name type="scientific">Ameiurus melas</name>
    <name type="common">Black bullhead</name>
    <name type="synonym">Silurus melas</name>
    <dbReference type="NCBI Taxonomy" id="219545"/>
    <lineage>
        <taxon>Eukaryota</taxon>
        <taxon>Metazoa</taxon>
        <taxon>Chordata</taxon>
        <taxon>Craniata</taxon>
        <taxon>Vertebrata</taxon>
        <taxon>Euteleostomi</taxon>
        <taxon>Actinopterygii</taxon>
        <taxon>Neopterygii</taxon>
        <taxon>Teleostei</taxon>
        <taxon>Ostariophysi</taxon>
        <taxon>Siluriformes</taxon>
        <taxon>Ictaluridae</taxon>
        <taxon>Ameiurus</taxon>
    </lineage>
</organism>
<sequence length="86" mass="9890">MDFQVQSLAEEEEIPHRHHSTEGSPCVARDIKTEETPRRRLRLKPDILTGPDHMVLRHLDRTLIKRLHSGKILDTVACILCADLMV</sequence>
<protein>
    <submittedName>
        <fullName evidence="2">Uncharacterized protein</fullName>
    </submittedName>
</protein>
<accession>A0A7J6AMJ4</accession>
<comment type="caution">
    <text evidence="2">The sequence shown here is derived from an EMBL/GenBank/DDBJ whole genome shotgun (WGS) entry which is preliminary data.</text>
</comment>
<feature type="region of interest" description="Disordered" evidence="1">
    <location>
        <begin position="1"/>
        <end position="35"/>
    </location>
</feature>
<dbReference type="AlphaFoldDB" id="A0A7J6AMJ4"/>
<gene>
    <name evidence="2" type="ORF">AMELA_G00138380</name>
</gene>
<reference evidence="2 3" key="1">
    <citation type="submission" date="2020-02" db="EMBL/GenBank/DDBJ databases">
        <title>A chromosome-scale genome assembly of the black bullhead catfish (Ameiurus melas).</title>
        <authorList>
            <person name="Wen M."/>
            <person name="Zham M."/>
            <person name="Cabau C."/>
            <person name="Klopp C."/>
            <person name="Donnadieu C."/>
            <person name="Roques C."/>
            <person name="Bouchez O."/>
            <person name="Lampietro C."/>
            <person name="Jouanno E."/>
            <person name="Herpin A."/>
            <person name="Louis A."/>
            <person name="Berthelot C."/>
            <person name="Parey E."/>
            <person name="Roest-Crollius H."/>
            <person name="Braasch I."/>
            <person name="Postlethwait J."/>
            <person name="Robinson-Rechavi M."/>
            <person name="Echchiki A."/>
            <person name="Begum T."/>
            <person name="Montfort J."/>
            <person name="Schartl M."/>
            <person name="Bobe J."/>
            <person name="Guiguen Y."/>
        </authorList>
    </citation>
    <scope>NUCLEOTIDE SEQUENCE [LARGE SCALE GENOMIC DNA]</scope>
    <source>
        <strain evidence="2">M_S1</strain>
        <tissue evidence="2">Blood</tissue>
    </source>
</reference>
<keyword evidence="3" id="KW-1185">Reference proteome</keyword>
<dbReference type="Proteomes" id="UP000593565">
    <property type="component" value="Unassembled WGS sequence"/>
</dbReference>
<evidence type="ECO:0000313" key="3">
    <source>
        <dbReference type="Proteomes" id="UP000593565"/>
    </source>
</evidence>
<evidence type="ECO:0000313" key="2">
    <source>
        <dbReference type="EMBL" id="KAF4083307.1"/>
    </source>
</evidence>
<proteinExistence type="predicted"/>
<evidence type="ECO:0000256" key="1">
    <source>
        <dbReference type="SAM" id="MobiDB-lite"/>
    </source>
</evidence>